<dbReference type="EMBL" id="JAELUR010000001">
    <property type="protein sequence ID" value="KAG7437810.1"/>
    <property type="molecule type" value="Genomic_DNA"/>
</dbReference>
<name>A0A8J5UC99_FUSOX</name>
<proteinExistence type="predicted"/>
<evidence type="ECO:0000313" key="3">
    <source>
        <dbReference type="Proteomes" id="UP000693942"/>
    </source>
</evidence>
<organism evidence="2 3">
    <name type="scientific">Fusarium oxysporum f. sp. raphani</name>
    <dbReference type="NCBI Taxonomy" id="96318"/>
    <lineage>
        <taxon>Eukaryota</taxon>
        <taxon>Fungi</taxon>
        <taxon>Dikarya</taxon>
        <taxon>Ascomycota</taxon>
        <taxon>Pezizomycotina</taxon>
        <taxon>Sordariomycetes</taxon>
        <taxon>Hypocreomycetidae</taxon>
        <taxon>Hypocreales</taxon>
        <taxon>Nectriaceae</taxon>
        <taxon>Fusarium</taxon>
        <taxon>Fusarium oxysporum species complex</taxon>
    </lineage>
</organism>
<evidence type="ECO:0000313" key="2">
    <source>
        <dbReference type="EMBL" id="KAG7437810.1"/>
    </source>
</evidence>
<protein>
    <submittedName>
        <fullName evidence="2">Uncharacterized protein</fullName>
    </submittedName>
</protein>
<comment type="caution">
    <text evidence="2">The sequence shown here is derived from an EMBL/GenBank/DDBJ whole genome shotgun (WGS) entry which is preliminary data.</text>
</comment>
<reference evidence="2" key="1">
    <citation type="submission" date="2021-04" db="EMBL/GenBank/DDBJ databases">
        <title>First draft genome resource for Brassicaceae pathogens Fusarium oxysporum f. sp. raphani and Fusarium oxysporum f. sp. rapae.</title>
        <authorList>
            <person name="Asai S."/>
        </authorList>
    </citation>
    <scope>NUCLEOTIDE SEQUENCE</scope>
    <source>
        <strain evidence="2">Tf1262</strain>
    </source>
</reference>
<dbReference type="AlphaFoldDB" id="A0A8J5UC99"/>
<feature type="compositionally biased region" description="Polar residues" evidence="1">
    <location>
        <begin position="60"/>
        <end position="79"/>
    </location>
</feature>
<dbReference type="Proteomes" id="UP000693942">
    <property type="component" value="Unassembled WGS sequence"/>
</dbReference>
<evidence type="ECO:0000256" key="1">
    <source>
        <dbReference type="SAM" id="MobiDB-lite"/>
    </source>
</evidence>
<accession>A0A8J5UC99</accession>
<gene>
    <name evidence="2" type="ORF">Forpi1262_v001158</name>
</gene>
<feature type="region of interest" description="Disordered" evidence="1">
    <location>
        <begin position="43"/>
        <end position="79"/>
    </location>
</feature>
<sequence length="92" mass="10007">MEEGLSSWLNSIDLVQHKEGTLADPSKVRFHFIRWYTTQTPRTLPPLESATTGAHPGQASALSTTSTGDFATGAPSTSKAVDKREKGLFLFQ</sequence>